<evidence type="ECO:0000313" key="3">
    <source>
        <dbReference type="Proteomes" id="UP000054729"/>
    </source>
</evidence>
<keyword evidence="1" id="KW-0175">Coiled coil</keyword>
<evidence type="ECO:0008006" key="4">
    <source>
        <dbReference type="Google" id="ProtNLM"/>
    </source>
</evidence>
<name>A0A0W1A2E5_9GAMM</name>
<comment type="caution">
    <text evidence="2">The sequence shown here is derived from an EMBL/GenBank/DDBJ whole genome shotgun (WGS) entry which is preliminary data.</text>
</comment>
<keyword evidence="3" id="KW-1185">Reference proteome</keyword>
<protein>
    <recommendedName>
        <fullName evidence="4">Coiled-coil protein</fullName>
    </recommendedName>
</protein>
<feature type="coiled-coil region" evidence="1">
    <location>
        <begin position="115"/>
        <end position="142"/>
    </location>
</feature>
<gene>
    <name evidence="2" type="ORF">Lwal_2453</name>
</gene>
<accession>A0A0W1A2E5</accession>
<evidence type="ECO:0000313" key="2">
    <source>
        <dbReference type="EMBL" id="KTD75515.1"/>
    </source>
</evidence>
<dbReference type="RefSeq" id="WP_058481086.1">
    <property type="nucleotide sequence ID" value="NZ_CAAAIQ010000002.1"/>
</dbReference>
<sequence>MREIDQVLDELSSRLPELEWKLNKLKSGITTQHLPRGLFSIGREFTGKACIDEIRTDIHSLQTRKSDQGSYFLAERIKQKINVLVLLCQIHHDHKKQEEVNSFKLQALSTRRQWIESMELEIQSLEIQYKAMLKTLGQKKEEKNSLAILPLKAELGELEKKLTLARETLNRALIMM</sequence>
<reference evidence="2 3" key="1">
    <citation type="submission" date="2015-11" db="EMBL/GenBank/DDBJ databases">
        <title>Genomic analysis of 38 Legionella species identifies large and diverse effector repertoires.</title>
        <authorList>
            <person name="Burstein D."/>
            <person name="Amaro F."/>
            <person name="Zusman T."/>
            <person name="Lifshitz Z."/>
            <person name="Cohen O."/>
            <person name="Gilbert J.A."/>
            <person name="Pupko T."/>
            <person name="Shuman H.A."/>
            <person name="Segal G."/>
        </authorList>
    </citation>
    <scope>NUCLEOTIDE SEQUENCE [LARGE SCALE GENOMIC DNA]</scope>
    <source>
        <strain evidence="2 3">ATCC 51914</strain>
    </source>
</reference>
<evidence type="ECO:0000256" key="1">
    <source>
        <dbReference type="SAM" id="Coils"/>
    </source>
</evidence>
<dbReference type="Proteomes" id="UP000054729">
    <property type="component" value="Unassembled WGS sequence"/>
</dbReference>
<dbReference type="PATRIC" id="fig|66969.6.peg.2659"/>
<dbReference type="AlphaFoldDB" id="A0A0W1A2E5"/>
<dbReference type="OrthoDB" id="5649075at2"/>
<dbReference type="STRING" id="66969.Lwal_2453"/>
<proteinExistence type="predicted"/>
<dbReference type="EMBL" id="LNZB01000056">
    <property type="protein sequence ID" value="KTD75515.1"/>
    <property type="molecule type" value="Genomic_DNA"/>
</dbReference>
<organism evidence="2 3">
    <name type="scientific">Legionella waltersii</name>
    <dbReference type="NCBI Taxonomy" id="66969"/>
    <lineage>
        <taxon>Bacteria</taxon>
        <taxon>Pseudomonadati</taxon>
        <taxon>Pseudomonadota</taxon>
        <taxon>Gammaproteobacteria</taxon>
        <taxon>Legionellales</taxon>
        <taxon>Legionellaceae</taxon>
        <taxon>Legionella</taxon>
    </lineage>
</organism>